<evidence type="ECO:0000256" key="8">
    <source>
        <dbReference type="ARBA" id="ARBA00036546"/>
    </source>
</evidence>
<keyword evidence="5" id="KW-0378">Hydrolase</keyword>
<dbReference type="Gene3D" id="3.90.79.10">
    <property type="entry name" value="Nucleoside Triphosphate Pyrophosphohydrolase"/>
    <property type="match status" value="1"/>
</dbReference>
<evidence type="ECO:0000256" key="1">
    <source>
        <dbReference type="ARBA" id="ARBA00001936"/>
    </source>
</evidence>
<keyword evidence="4" id="KW-0479">Metal-binding</keyword>
<dbReference type="Pfam" id="PF00293">
    <property type="entry name" value="NUDIX"/>
    <property type="match status" value="1"/>
</dbReference>
<comment type="similarity">
    <text evidence="3">Belongs to the Nudix hydrolase family.</text>
</comment>
<evidence type="ECO:0000256" key="7">
    <source>
        <dbReference type="ARBA" id="ARBA00023211"/>
    </source>
</evidence>
<feature type="domain" description="Nudix hydrolase" evidence="16">
    <location>
        <begin position="9"/>
        <end position="152"/>
    </location>
</feature>
<comment type="caution">
    <text evidence="17">The sequence shown here is derived from an EMBL/GenBank/DDBJ whole genome shotgun (WGS) entry which is preliminary data.</text>
</comment>
<evidence type="ECO:0000256" key="6">
    <source>
        <dbReference type="ARBA" id="ARBA00022842"/>
    </source>
</evidence>
<evidence type="ECO:0000256" key="2">
    <source>
        <dbReference type="ARBA" id="ARBA00001946"/>
    </source>
</evidence>
<comment type="catalytic activity">
    <reaction evidence="9">
        <text>a ribonucleoside 5'-triphosphate + H2O = a ribonucleoside 5'-phosphate + diphosphate + H(+)</text>
        <dbReference type="Rhea" id="RHEA:23996"/>
        <dbReference type="ChEBI" id="CHEBI:15377"/>
        <dbReference type="ChEBI" id="CHEBI:15378"/>
        <dbReference type="ChEBI" id="CHEBI:33019"/>
        <dbReference type="ChEBI" id="CHEBI:58043"/>
        <dbReference type="ChEBI" id="CHEBI:61557"/>
        <dbReference type="EC" id="3.6.1.9"/>
    </reaction>
</comment>
<keyword evidence="18" id="KW-1185">Reference proteome</keyword>
<dbReference type="AlphaFoldDB" id="A0AAE0VNC8"/>
<reference evidence="17" key="2">
    <citation type="journal article" date="2021" name="Genome Biol. Evol.">
        <title>Developing a high-quality reference genome for a parasitic bivalve with doubly uniparental inheritance (Bivalvia: Unionida).</title>
        <authorList>
            <person name="Smith C.H."/>
        </authorList>
    </citation>
    <scope>NUCLEOTIDE SEQUENCE</scope>
    <source>
        <strain evidence="17">CHS0354</strain>
        <tissue evidence="17">Mantle</tissue>
    </source>
</reference>
<comment type="cofactor">
    <cofactor evidence="2">
        <name>Mg(2+)</name>
        <dbReference type="ChEBI" id="CHEBI:18420"/>
    </cofactor>
</comment>
<dbReference type="GO" id="GO:0008413">
    <property type="term" value="F:8-oxo-7,8-dihydroguanosine triphosphate pyrophosphatase activity"/>
    <property type="evidence" value="ECO:0007669"/>
    <property type="project" value="UniProtKB-ARBA"/>
</dbReference>
<keyword evidence="6" id="KW-0460">Magnesium</keyword>
<comment type="catalytic activity">
    <reaction evidence="8">
        <text>a 2'-deoxyribonucleoside 5'-triphosphate + H2O = a 2'-deoxyribonucleoside 5'-phosphate + diphosphate + H(+)</text>
        <dbReference type="Rhea" id="RHEA:44644"/>
        <dbReference type="ChEBI" id="CHEBI:15377"/>
        <dbReference type="ChEBI" id="CHEBI:15378"/>
        <dbReference type="ChEBI" id="CHEBI:33019"/>
        <dbReference type="ChEBI" id="CHEBI:61560"/>
        <dbReference type="ChEBI" id="CHEBI:65317"/>
        <dbReference type="EC" id="3.6.1.9"/>
    </reaction>
</comment>
<evidence type="ECO:0000313" key="18">
    <source>
        <dbReference type="Proteomes" id="UP001195483"/>
    </source>
</evidence>
<evidence type="ECO:0000256" key="11">
    <source>
        <dbReference type="ARBA" id="ARBA00062087"/>
    </source>
</evidence>
<dbReference type="GO" id="GO:0006203">
    <property type="term" value="P:dGTP catabolic process"/>
    <property type="evidence" value="ECO:0007669"/>
    <property type="project" value="TreeGrafter"/>
</dbReference>
<comment type="cofactor">
    <cofactor evidence="1">
        <name>Mn(2+)</name>
        <dbReference type="ChEBI" id="CHEBI:29035"/>
    </cofactor>
</comment>
<dbReference type="GO" id="GO:0006950">
    <property type="term" value="P:response to stress"/>
    <property type="evidence" value="ECO:0007669"/>
    <property type="project" value="UniProtKB-ARBA"/>
</dbReference>
<dbReference type="PRINTS" id="PR00502">
    <property type="entry name" value="NUDIXFAMILY"/>
</dbReference>
<dbReference type="CDD" id="cd04678">
    <property type="entry name" value="NUDIX_MTH2_Nudt15"/>
    <property type="match status" value="1"/>
</dbReference>
<reference evidence="17" key="3">
    <citation type="submission" date="2023-05" db="EMBL/GenBank/DDBJ databases">
        <authorList>
            <person name="Smith C.H."/>
        </authorList>
    </citation>
    <scope>NUCLEOTIDE SEQUENCE</scope>
    <source>
        <strain evidence="17">CHS0354</strain>
        <tissue evidence="17">Mantle</tissue>
    </source>
</reference>
<evidence type="ECO:0000313" key="17">
    <source>
        <dbReference type="EMBL" id="KAK3584608.1"/>
    </source>
</evidence>
<dbReference type="InterPro" id="IPR015797">
    <property type="entry name" value="NUDIX_hydrolase-like_dom_sf"/>
</dbReference>
<comment type="subunit">
    <text evidence="11">Homodimer. Interacts with PCNA; interaction is disrupted in response to UV irradiation.</text>
</comment>
<dbReference type="FunFam" id="3.90.79.10:FF:000034">
    <property type="entry name" value="Nucleotide triphosphate diphosphatase NUDT15"/>
    <property type="match status" value="1"/>
</dbReference>
<dbReference type="InterPro" id="IPR000086">
    <property type="entry name" value="NUDIX_hydrolase_dom"/>
</dbReference>
<dbReference type="PROSITE" id="PS51462">
    <property type="entry name" value="NUDIX"/>
    <property type="match status" value="1"/>
</dbReference>
<gene>
    <name evidence="17" type="ORF">CHS0354_005203</name>
</gene>
<dbReference type="PANTHER" id="PTHR16099">
    <property type="entry name" value="8-OXO-DGTP DIPHOSPHATES NUDT15"/>
    <property type="match status" value="1"/>
</dbReference>
<evidence type="ECO:0000256" key="12">
    <source>
        <dbReference type="ARBA" id="ARBA00070687"/>
    </source>
</evidence>
<evidence type="ECO:0000256" key="13">
    <source>
        <dbReference type="ARBA" id="ARBA00076736"/>
    </source>
</evidence>
<proteinExistence type="inferred from homology"/>
<evidence type="ECO:0000256" key="5">
    <source>
        <dbReference type="ARBA" id="ARBA00022801"/>
    </source>
</evidence>
<evidence type="ECO:0000256" key="9">
    <source>
        <dbReference type="ARBA" id="ARBA00036800"/>
    </source>
</evidence>
<evidence type="ECO:0000256" key="4">
    <source>
        <dbReference type="ARBA" id="ARBA00022723"/>
    </source>
</evidence>
<dbReference type="Proteomes" id="UP001195483">
    <property type="component" value="Unassembled WGS sequence"/>
</dbReference>
<keyword evidence="7" id="KW-0464">Manganese</keyword>
<name>A0AAE0VNC8_9BIVA</name>
<evidence type="ECO:0000256" key="3">
    <source>
        <dbReference type="ARBA" id="ARBA00005582"/>
    </source>
</evidence>
<dbReference type="GO" id="GO:0035539">
    <property type="term" value="F:8-oxo-7,8-dihydrodeoxyguanosine triphosphate pyrophosphatase activity"/>
    <property type="evidence" value="ECO:0007669"/>
    <property type="project" value="TreeGrafter"/>
</dbReference>
<evidence type="ECO:0000256" key="10">
    <source>
        <dbReference type="ARBA" id="ARBA00055812"/>
    </source>
</evidence>
<dbReference type="SUPFAM" id="SSF55811">
    <property type="entry name" value="Nudix"/>
    <property type="match status" value="1"/>
</dbReference>
<dbReference type="EMBL" id="JAEAOA010000372">
    <property type="protein sequence ID" value="KAK3584608.1"/>
    <property type="molecule type" value="Genomic_DNA"/>
</dbReference>
<dbReference type="GO" id="GO:0046872">
    <property type="term" value="F:metal ion binding"/>
    <property type="evidence" value="ECO:0007669"/>
    <property type="project" value="UniProtKB-KW"/>
</dbReference>
<dbReference type="InterPro" id="IPR020476">
    <property type="entry name" value="Nudix_hydrolase"/>
</dbReference>
<evidence type="ECO:0000259" key="16">
    <source>
        <dbReference type="PROSITE" id="PS51462"/>
    </source>
</evidence>
<protein>
    <recommendedName>
        <fullName evidence="12">Nucleotide triphosphate diphosphatase NUDT15</fullName>
    </recommendedName>
    <alternativeName>
        <fullName evidence="13">MutT homolog 2</fullName>
    </alternativeName>
    <alternativeName>
        <fullName evidence="15">Nucleoside diphosphate-linked moiety X motif 15</fullName>
    </alternativeName>
    <alternativeName>
        <fullName evidence="14">Nucleoside diphosphate-linked to another moiety X hydrolase 15</fullName>
    </alternativeName>
</protein>
<organism evidence="17 18">
    <name type="scientific">Potamilus streckersoni</name>
    <dbReference type="NCBI Taxonomy" id="2493646"/>
    <lineage>
        <taxon>Eukaryota</taxon>
        <taxon>Metazoa</taxon>
        <taxon>Spiralia</taxon>
        <taxon>Lophotrochozoa</taxon>
        <taxon>Mollusca</taxon>
        <taxon>Bivalvia</taxon>
        <taxon>Autobranchia</taxon>
        <taxon>Heteroconchia</taxon>
        <taxon>Palaeoheterodonta</taxon>
        <taxon>Unionida</taxon>
        <taxon>Unionoidea</taxon>
        <taxon>Unionidae</taxon>
        <taxon>Ambleminae</taxon>
        <taxon>Lampsilini</taxon>
        <taxon>Potamilus</taxon>
    </lineage>
</organism>
<sequence>MSACISHERPKVGVGVFVTSPDYPNCVLVGVRKGPSPGSGLYALPGGHLEFGESWEECGKRETLEETGLQLRNVHYATVVNAVIKEDNYHYITLFVQGEIDTEVRKEPINREPDKCEGWIWCNWNEFPPSEKLFCPLRVVREQRCCARQIFIVILNFIKHYTFVMLF</sequence>
<evidence type="ECO:0000256" key="15">
    <source>
        <dbReference type="ARBA" id="ARBA00080476"/>
    </source>
</evidence>
<evidence type="ECO:0000256" key="14">
    <source>
        <dbReference type="ARBA" id="ARBA00077398"/>
    </source>
</evidence>
<accession>A0AAE0VNC8</accession>
<dbReference type="PANTHER" id="PTHR16099:SF5">
    <property type="entry name" value="NUCLEOTIDE TRIPHOSPHATE DIPHOSPHATASE NUDT15"/>
    <property type="match status" value="1"/>
</dbReference>
<reference evidence="17" key="1">
    <citation type="journal article" date="2021" name="Genome Biol. Evol.">
        <title>A High-Quality Reference Genome for a Parasitic Bivalve with Doubly Uniparental Inheritance (Bivalvia: Unionida).</title>
        <authorList>
            <person name="Smith C.H."/>
        </authorList>
    </citation>
    <scope>NUCLEOTIDE SEQUENCE</scope>
    <source>
        <strain evidence="17">CHS0354</strain>
    </source>
</reference>
<comment type="function">
    <text evidence="10">May catalyze the hydrolysis of nucleoside triphosphates including dGTP, dTTP, dCTP, their oxidized forms like 8-oxo-dGTP and the prodrug thiopurine derivatives 6-thio-dGTP and 6-thio-GTP. Could also catalyze the hydrolysis of some nucleoside diphosphate derivatives. Hydrolyzes oxidized nucleosides triphosphates like 8-oxo-dGTP in vitro, but the specificity and efficiency towards these substrates are low. Therefore, the potential in vivo sanitizing role of this enzyme, that would consist in removing oxidatively damaged forms of nucleosides to prevent their incorporation into DNA, is unclear. Through the hydrolysis of thioguanosine triphosphates may participate in the catabolism of thiopurine drugs. May also have a role in DNA synthesis and cell cycle progression by stabilizing PCNA. Exhibits decapping activity towards dpCoA-capped RNAs in vitro.</text>
</comment>
<dbReference type="GO" id="GO:0005829">
    <property type="term" value="C:cytosol"/>
    <property type="evidence" value="ECO:0007669"/>
    <property type="project" value="TreeGrafter"/>
</dbReference>